<feature type="domain" description="Novel STAND NTPase 6" evidence="3">
    <location>
        <begin position="389"/>
        <end position="539"/>
    </location>
</feature>
<dbReference type="AlphaFoldDB" id="A0A450ZUD1"/>
<dbReference type="EMBL" id="CAADFV010000045">
    <property type="protein sequence ID" value="VFK57376.1"/>
    <property type="molecule type" value="Genomic_DNA"/>
</dbReference>
<dbReference type="Pfam" id="PF00149">
    <property type="entry name" value="Metallophos"/>
    <property type="match status" value="1"/>
</dbReference>
<feature type="compositionally biased region" description="Gly residues" evidence="1">
    <location>
        <begin position="1145"/>
        <end position="1156"/>
    </location>
</feature>
<feature type="region of interest" description="Disordered" evidence="1">
    <location>
        <begin position="350"/>
        <end position="389"/>
    </location>
</feature>
<dbReference type="InterPro" id="IPR051158">
    <property type="entry name" value="Metallophosphoesterase_sf"/>
</dbReference>
<dbReference type="GO" id="GO:0016787">
    <property type="term" value="F:hydrolase activity"/>
    <property type="evidence" value="ECO:0007669"/>
    <property type="project" value="InterPro"/>
</dbReference>
<feature type="region of interest" description="Disordered" evidence="1">
    <location>
        <begin position="1078"/>
        <end position="1162"/>
    </location>
</feature>
<name>A0A450ZUD1_9GAMM</name>
<evidence type="ECO:0000313" key="5">
    <source>
        <dbReference type="EMBL" id="VFK57376.1"/>
    </source>
</evidence>
<dbReference type="EMBL" id="CAADFY010000044">
    <property type="protein sequence ID" value="VFK54526.1"/>
    <property type="molecule type" value="Genomic_DNA"/>
</dbReference>
<protein>
    <submittedName>
        <fullName evidence="5">Calcineurin-like phosphoesterase</fullName>
    </submittedName>
</protein>
<proteinExistence type="predicted"/>
<evidence type="ECO:0000313" key="4">
    <source>
        <dbReference type="EMBL" id="VFK54526.1"/>
    </source>
</evidence>
<dbReference type="PANTHER" id="PTHR31302:SF0">
    <property type="entry name" value="TRANSMEMBRANE PROTEIN WITH METALLOPHOSPHOESTERASE DOMAIN"/>
    <property type="match status" value="1"/>
</dbReference>
<dbReference type="Gene3D" id="3.60.21.10">
    <property type="match status" value="1"/>
</dbReference>
<dbReference type="InterPro" id="IPR029052">
    <property type="entry name" value="Metallo-depent_PP-like"/>
</dbReference>
<sequence length="1162" mass="132405">MITWLHLSDIHLCSPKTGWDADRILQYLREDLEKMEQKEGLRPDLLLVTGDLAYGQLGEGDLSLRSQFEDVYLFLEEVRTTFSTPIPTERIFPIPGNHDVDRRKIMESLTDWLDNLATKKSNPAKFVSQMLNDATGEWPGLMQRLETYKAFLQECYPHLLRDEEDEKRLCYAHILDIDGHRMGIAGLNSAWSCRRKEEKGDLWLGRWQLNQLGTQLKGAEIKLALAHHPLTWLVPQENPALNPMLERNFDFFLHGHEHQAWIDEKSRHIRLAAGACYGENSTMSGYSFVRLDPKAGTGQVWLRRFDDMGLGWIPRVIPGYTDDHGRWGLDLAWLKPKEAVSHADTTMMGTPRGGFAHPTKTPSAVPTEQDAQPATEKPPNPHGPESRGVFGRAKEIAGFTRELQEKPILLLHGVAGIGKSWLINEIHREIHRVWPNGMDYKLVQIRATRHLGADEIFEQLAGVLPCLDYNPKAPRDLLKRLAMEELAEYRDTAKPCILHIHRLHHALGGGGFLNGEVRTFLRGLIKHLPQFRVILESTKTAPENLFPAEEYTIHRVKGLDETAVREYFRRPFVNKPQQGWELTEEQAREIYLRLGGNKPKIAAHPLGMNLLAVVASGLAKGPFQVLQRHPEKVYGKLEEKLFCDLYENVLSTPQQHMLRMAALYRQSIPYAHEIPLNTRVGDEDAFDALRQHLLLSSDEDEEHYYLHGLFAELTRQRIRPDSADYQDDHGVIAEEWLSTVRGISKRKLPYIKAANEAAYHLLEAQEFHRLDQLSTTLLEWDTPAMLDAWGSRLHKIGDVENQRRVRELQVALEPDNHRAHRFLATCIEKLEGRKADKALEHHLKAHEWLPTYTPYIANIGRCQLARNEPEAFVALVEGLDDSVRRKDDHFQDIYSRCLERIGKENEASRVRQEQIRQGTTNPAIYNDEAQYQWQQQDDPTAALEVLEKAEQAGCANDHILAVKAGLLEALDRGAEASQIRQKEIHKGIRNAVFYNDEAQYQWRQQDDPTAALEVLETAEQAGCADDHILAVKAKLLEALDRGTEASQIRQREIHHKRTRNAVFYNDEAQYQWRQQNNPTAIGSIGDSRTGRLRRRSYPSHQGRITGGIGPGHGGLKTASPGNRKRHPQCRVLQRRGGISTRSGGFFRGAGGTGIGGEEWLRQ</sequence>
<dbReference type="Pfam" id="PF25201">
    <property type="entry name" value="nSTAND6"/>
    <property type="match status" value="1"/>
</dbReference>
<accession>A0A450ZUD1</accession>
<dbReference type="PANTHER" id="PTHR31302">
    <property type="entry name" value="TRANSMEMBRANE PROTEIN WITH METALLOPHOSPHOESTERASE DOMAIN-RELATED"/>
    <property type="match status" value="1"/>
</dbReference>
<dbReference type="SUPFAM" id="SSF56300">
    <property type="entry name" value="Metallo-dependent phosphatases"/>
    <property type="match status" value="1"/>
</dbReference>
<evidence type="ECO:0000259" key="2">
    <source>
        <dbReference type="Pfam" id="PF00149"/>
    </source>
</evidence>
<reference evidence="5" key="1">
    <citation type="submission" date="2019-02" db="EMBL/GenBank/DDBJ databases">
        <authorList>
            <person name="Gruber-Vodicka R. H."/>
            <person name="Seah K. B. B."/>
        </authorList>
    </citation>
    <scope>NUCLEOTIDE SEQUENCE</scope>
    <source>
        <strain evidence="5">BECK_BY2</strain>
        <strain evidence="4">BECK_BY3</strain>
    </source>
</reference>
<feature type="domain" description="Calcineurin-like phosphoesterase" evidence="2">
    <location>
        <begin position="5"/>
        <end position="259"/>
    </location>
</feature>
<evidence type="ECO:0000259" key="3">
    <source>
        <dbReference type="Pfam" id="PF25201"/>
    </source>
</evidence>
<feature type="compositionally biased region" description="Polar residues" evidence="1">
    <location>
        <begin position="360"/>
        <end position="372"/>
    </location>
</feature>
<dbReference type="InterPro" id="IPR011990">
    <property type="entry name" value="TPR-like_helical_dom_sf"/>
</dbReference>
<organism evidence="5">
    <name type="scientific">Candidatus Kentrum sp. TUN</name>
    <dbReference type="NCBI Taxonomy" id="2126343"/>
    <lineage>
        <taxon>Bacteria</taxon>
        <taxon>Pseudomonadati</taxon>
        <taxon>Pseudomonadota</taxon>
        <taxon>Gammaproteobacteria</taxon>
        <taxon>Candidatus Kentrum</taxon>
    </lineage>
</organism>
<dbReference type="SUPFAM" id="SSF48452">
    <property type="entry name" value="TPR-like"/>
    <property type="match status" value="1"/>
</dbReference>
<evidence type="ECO:0000256" key="1">
    <source>
        <dbReference type="SAM" id="MobiDB-lite"/>
    </source>
</evidence>
<dbReference type="InterPro" id="IPR057575">
    <property type="entry name" value="nSTAND6_dom"/>
</dbReference>
<dbReference type="InterPro" id="IPR027417">
    <property type="entry name" value="P-loop_NTPase"/>
</dbReference>
<feature type="compositionally biased region" description="Gly residues" evidence="1">
    <location>
        <begin position="1104"/>
        <end position="1114"/>
    </location>
</feature>
<dbReference type="SUPFAM" id="SSF52540">
    <property type="entry name" value="P-loop containing nucleoside triphosphate hydrolases"/>
    <property type="match status" value="1"/>
</dbReference>
<dbReference type="Gene3D" id="3.40.50.300">
    <property type="entry name" value="P-loop containing nucleotide triphosphate hydrolases"/>
    <property type="match status" value="1"/>
</dbReference>
<dbReference type="Gene3D" id="1.25.40.10">
    <property type="entry name" value="Tetratricopeptide repeat domain"/>
    <property type="match status" value="1"/>
</dbReference>
<dbReference type="InterPro" id="IPR004843">
    <property type="entry name" value="Calcineurin-like_PHP"/>
</dbReference>
<gene>
    <name evidence="5" type="ORF">BECKTUN1418E_GA0071001_10459</name>
    <name evidence="4" type="ORF">BECKTUN1418F_GA0071002_10449</name>
</gene>